<sequence length="60" mass="7311">MMGSWIQVRDPWTMKSMLDRIHISWERTVGIMAHGLWHLEWGLLVPINSVIHHWMRCHHR</sequence>
<dbReference type="EMBL" id="GBRH01205220">
    <property type="protein sequence ID" value="JAD92675.1"/>
    <property type="molecule type" value="Transcribed_RNA"/>
</dbReference>
<name>A0A0A9E479_ARUDO</name>
<evidence type="ECO:0000313" key="1">
    <source>
        <dbReference type="EMBL" id="JAD92675.1"/>
    </source>
</evidence>
<proteinExistence type="predicted"/>
<organism evidence="1">
    <name type="scientific">Arundo donax</name>
    <name type="common">Giant reed</name>
    <name type="synonym">Donax arundinaceus</name>
    <dbReference type="NCBI Taxonomy" id="35708"/>
    <lineage>
        <taxon>Eukaryota</taxon>
        <taxon>Viridiplantae</taxon>
        <taxon>Streptophyta</taxon>
        <taxon>Embryophyta</taxon>
        <taxon>Tracheophyta</taxon>
        <taxon>Spermatophyta</taxon>
        <taxon>Magnoliopsida</taxon>
        <taxon>Liliopsida</taxon>
        <taxon>Poales</taxon>
        <taxon>Poaceae</taxon>
        <taxon>PACMAD clade</taxon>
        <taxon>Arundinoideae</taxon>
        <taxon>Arundineae</taxon>
        <taxon>Arundo</taxon>
    </lineage>
</organism>
<reference evidence="1" key="1">
    <citation type="submission" date="2014-09" db="EMBL/GenBank/DDBJ databases">
        <authorList>
            <person name="Magalhaes I.L.F."/>
            <person name="Oliveira U."/>
            <person name="Santos F.R."/>
            <person name="Vidigal T.H.D.A."/>
            <person name="Brescovit A.D."/>
            <person name="Santos A.J."/>
        </authorList>
    </citation>
    <scope>NUCLEOTIDE SEQUENCE</scope>
    <source>
        <tissue evidence="1">Shoot tissue taken approximately 20 cm above the soil surface</tissue>
    </source>
</reference>
<reference evidence="1" key="2">
    <citation type="journal article" date="2015" name="Data Brief">
        <title>Shoot transcriptome of the giant reed, Arundo donax.</title>
        <authorList>
            <person name="Barrero R.A."/>
            <person name="Guerrero F.D."/>
            <person name="Moolhuijzen P."/>
            <person name="Goolsby J.A."/>
            <person name="Tidwell J."/>
            <person name="Bellgard S.E."/>
            <person name="Bellgard M.I."/>
        </authorList>
    </citation>
    <scope>NUCLEOTIDE SEQUENCE</scope>
    <source>
        <tissue evidence="1">Shoot tissue taken approximately 20 cm above the soil surface</tissue>
    </source>
</reference>
<accession>A0A0A9E479</accession>
<protein>
    <submittedName>
        <fullName evidence="1">Uncharacterized protein</fullName>
    </submittedName>
</protein>
<dbReference type="AlphaFoldDB" id="A0A0A9E479"/>